<dbReference type="PANTHER" id="PTHR30474:SF1">
    <property type="entry name" value="PEPTIDOGLYCAN GLYCOSYLTRANSFERASE MRDB"/>
    <property type="match status" value="1"/>
</dbReference>
<evidence type="ECO:0008006" key="8">
    <source>
        <dbReference type="Google" id="ProtNLM"/>
    </source>
</evidence>
<gene>
    <name evidence="7" type="ORF">METZ01_LOCUS128631</name>
</gene>
<dbReference type="GO" id="GO:0008360">
    <property type="term" value="P:regulation of cell shape"/>
    <property type="evidence" value="ECO:0007669"/>
    <property type="project" value="UniProtKB-KW"/>
</dbReference>
<evidence type="ECO:0000256" key="2">
    <source>
        <dbReference type="ARBA" id="ARBA00022692"/>
    </source>
</evidence>
<dbReference type="NCBIfam" id="NF037961">
    <property type="entry name" value="RodA_shape"/>
    <property type="match status" value="1"/>
</dbReference>
<dbReference type="PANTHER" id="PTHR30474">
    <property type="entry name" value="CELL CYCLE PROTEIN"/>
    <property type="match status" value="1"/>
</dbReference>
<feature type="transmembrane region" description="Helical" evidence="6">
    <location>
        <begin position="151"/>
        <end position="169"/>
    </location>
</feature>
<keyword evidence="2 6" id="KW-0812">Transmembrane</keyword>
<proteinExistence type="predicted"/>
<evidence type="ECO:0000256" key="5">
    <source>
        <dbReference type="ARBA" id="ARBA00023136"/>
    </source>
</evidence>
<evidence type="ECO:0000256" key="6">
    <source>
        <dbReference type="SAM" id="Phobius"/>
    </source>
</evidence>
<keyword evidence="5 6" id="KW-0472">Membrane</keyword>
<keyword evidence="4 6" id="KW-1133">Transmembrane helix</keyword>
<keyword evidence="3" id="KW-0133">Cell shape</keyword>
<feature type="transmembrane region" description="Helical" evidence="6">
    <location>
        <begin position="64"/>
        <end position="82"/>
    </location>
</feature>
<sequence>MPVSIIIFTAMLTILGLISLFSISMNQFGEVGITTFTKQLLFLIPAFVGFITILFIPKYMIHKYIYFAYSLMLMLVLTPFLFETIAGTHRWINFGLPISIQPSEFAKWIVVVALARYLSDHNLQMKKFMTILFPILIALLPAVIVLQQPDLGTAIILLTPILPMLYWVGARPFHLFILVAPLLSIATAFHTTSFTFWAIVMGSIIYLTQPRLFFGVMLYFGNIFLGLLSPFLWNSLRPYQQKRILTLFNPELDPLGAAYQTIQSKVAIGSGGFFGKGLGSGTQTHLKFLPVQESDFIVSVIGEELGFITIAIMLIVFSIFMLKIVKLAFLAKERFPGLVLIGIGTIFMAHVFVNTAMSTGMIPVKGLPLPFISAGGSFLLSCFIMIGLIMKMGDESIE</sequence>
<dbReference type="GO" id="GO:0051301">
    <property type="term" value="P:cell division"/>
    <property type="evidence" value="ECO:0007669"/>
    <property type="project" value="InterPro"/>
</dbReference>
<name>A0A381YH71_9ZZZZ</name>
<feature type="transmembrane region" description="Helical" evidence="6">
    <location>
        <begin position="305"/>
        <end position="325"/>
    </location>
</feature>
<organism evidence="7">
    <name type="scientific">marine metagenome</name>
    <dbReference type="NCBI Taxonomy" id="408172"/>
    <lineage>
        <taxon>unclassified sequences</taxon>
        <taxon>metagenomes</taxon>
        <taxon>ecological metagenomes</taxon>
    </lineage>
</organism>
<evidence type="ECO:0000256" key="4">
    <source>
        <dbReference type="ARBA" id="ARBA00022989"/>
    </source>
</evidence>
<comment type="subcellular location">
    <subcellularLocation>
        <location evidence="1">Membrane</location>
        <topology evidence="1">Multi-pass membrane protein</topology>
    </subcellularLocation>
</comment>
<feature type="transmembrane region" description="Helical" evidence="6">
    <location>
        <begin position="40"/>
        <end position="58"/>
    </location>
</feature>
<dbReference type="GO" id="GO:0005886">
    <property type="term" value="C:plasma membrane"/>
    <property type="evidence" value="ECO:0007669"/>
    <property type="project" value="TreeGrafter"/>
</dbReference>
<feature type="transmembrane region" description="Helical" evidence="6">
    <location>
        <begin position="6"/>
        <end position="28"/>
    </location>
</feature>
<feature type="transmembrane region" description="Helical" evidence="6">
    <location>
        <begin position="212"/>
        <end position="233"/>
    </location>
</feature>
<evidence type="ECO:0000313" key="7">
    <source>
        <dbReference type="EMBL" id="SVA75777.1"/>
    </source>
</evidence>
<dbReference type="GO" id="GO:0015648">
    <property type="term" value="F:lipid-linked peptidoglycan transporter activity"/>
    <property type="evidence" value="ECO:0007669"/>
    <property type="project" value="TreeGrafter"/>
</dbReference>
<dbReference type="AlphaFoldDB" id="A0A381YH71"/>
<feature type="transmembrane region" description="Helical" evidence="6">
    <location>
        <begin position="128"/>
        <end position="146"/>
    </location>
</feature>
<dbReference type="GO" id="GO:0032153">
    <property type="term" value="C:cell division site"/>
    <property type="evidence" value="ECO:0007669"/>
    <property type="project" value="TreeGrafter"/>
</dbReference>
<dbReference type="InterPro" id="IPR001182">
    <property type="entry name" value="FtsW/RodA"/>
</dbReference>
<evidence type="ECO:0000256" key="3">
    <source>
        <dbReference type="ARBA" id="ARBA00022960"/>
    </source>
</evidence>
<feature type="transmembrane region" description="Helical" evidence="6">
    <location>
        <begin position="175"/>
        <end position="200"/>
    </location>
</feature>
<dbReference type="EMBL" id="UINC01018114">
    <property type="protein sequence ID" value="SVA75777.1"/>
    <property type="molecule type" value="Genomic_DNA"/>
</dbReference>
<protein>
    <recommendedName>
        <fullName evidence="8">Rod shape-determining protein RodA</fullName>
    </recommendedName>
</protein>
<dbReference type="Pfam" id="PF01098">
    <property type="entry name" value="FTSW_RODA_SPOVE"/>
    <property type="match status" value="1"/>
</dbReference>
<accession>A0A381YH71</accession>
<evidence type="ECO:0000256" key="1">
    <source>
        <dbReference type="ARBA" id="ARBA00004141"/>
    </source>
</evidence>
<reference evidence="7" key="1">
    <citation type="submission" date="2018-05" db="EMBL/GenBank/DDBJ databases">
        <authorList>
            <person name="Lanie J.A."/>
            <person name="Ng W.-L."/>
            <person name="Kazmierczak K.M."/>
            <person name="Andrzejewski T.M."/>
            <person name="Davidsen T.M."/>
            <person name="Wayne K.J."/>
            <person name="Tettelin H."/>
            <person name="Glass J.I."/>
            <person name="Rusch D."/>
            <person name="Podicherti R."/>
            <person name="Tsui H.-C.T."/>
            <person name="Winkler M.E."/>
        </authorList>
    </citation>
    <scope>NUCLEOTIDE SEQUENCE</scope>
</reference>
<feature type="transmembrane region" description="Helical" evidence="6">
    <location>
        <begin position="369"/>
        <end position="390"/>
    </location>
</feature>
<feature type="transmembrane region" description="Helical" evidence="6">
    <location>
        <begin position="337"/>
        <end position="357"/>
    </location>
</feature>